<keyword evidence="1" id="KW-0732">Signal</keyword>
<keyword evidence="3" id="KW-1185">Reference proteome</keyword>
<proteinExistence type="predicted"/>
<reference evidence="2 3" key="1">
    <citation type="submission" date="2015-11" db="EMBL/GenBank/DDBJ databases">
        <title>Description and complete genome sequence of a novel strain predominating in hypersaline microbial mats and representing a new family of the Bacteriodetes phylum.</title>
        <authorList>
            <person name="Spring S."/>
            <person name="Bunk B."/>
            <person name="Sproer C."/>
            <person name="Klenk H.-P."/>
        </authorList>
    </citation>
    <scope>NUCLEOTIDE SEQUENCE [LARGE SCALE GENOMIC DNA]</scope>
    <source>
        <strain evidence="2 3">L21-Spi-D4</strain>
    </source>
</reference>
<evidence type="ECO:0000256" key="1">
    <source>
        <dbReference type="SAM" id="SignalP"/>
    </source>
</evidence>
<evidence type="ECO:0000313" key="3">
    <source>
        <dbReference type="Proteomes" id="UP000064893"/>
    </source>
</evidence>
<organism evidence="2 3">
    <name type="scientific">Salinivirga cyanobacteriivorans</name>
    <dbReference type="NCBI Taxonomy" id="1307839"/>
    <lineage>
        <taxon>Bacteria</taxon>
        <taxon>Pseudomonadati</taxon>
        <taxon>Bacteroidota</taxon>
        <taxon>Bacteroidia</taxon>
        <taxon>Bacteroidales</taxon>
        <taxon>Salinivirgaceae</taxon>
        <taxon>Salinivirga</taxon>
    </lineage>
</organism>
<dbReference type="STRING" id="1307839.L21SP5_00643"/>
<evidence type="ECO:0000313" key="2">
    <source>
        <dbReference type="EMBL" id="ALO14315.1"/>
    </source>
</evidence>
<protein>
    <submittedName>
        <fullName evidence="2">Uncharacterized protein</fullName>
    </submittedName>
</protein>
<name>A0A0S2HW78_9BACT</name>
<dbReference type="EMBL" id="CP013118">
    <property type="protein sequence ID" value="ALO14315.1"/>
    <property type="molecule type" value="Genomic_DNA"/>
</dbReference>
<feature type="chain" id="PRO_5006599346" evidence="1">
    <location>
        <begin position="29"/>
        <end position="975"/>
    </location>
</feature>
<feature type="signal peptide" evidence="1">
    <location>
        <begin position="1"/>
        <end position="28"/>
    </location>
</feature>
<dbReference type="AlphaFoldDB" id="A0A0S2HW78"/>
<accession>A0A0S2HW78</accession>
<sequence length="975" mass="103997" precursor="true">MTKIKNKIMKRHLIFLLLFCIGAFELLAQPTTFNYQAVVRDTDGNLITNQQTLLRLSITDPEQNIYYEEEHQPTTTEFGQIQIEVGGGTLISGSFVDIPWGAAQLLLNVDISMDEGTTYTNLGQSPLLAVPYAFYSASGEPGPEGPAGNGIETVEDNGNGTLTFHFTDGSSYTTPNLAGPTLEDQPGNLIYHDSTGWVGTDAIKIAGSNVAIGTNPAISRLLVHGDTNASEDDPIFEVKNKNGNVVFAVYQTGVEVNVDETAGSKGLKGGFAVGGLTGGKDSIVQYFKVTPDSVRVYLREDTTKAQKGGFAVGGLTWGKNKTIGNEYLHVSQDSVRIYIDESGTKAQKGGFAVGGLTWGKNKTPGNEYLRVSPDSVRIYIDESDGKAQKGGFAVGGLTSGKSNLNDFLRVTGDSTRIFVKDYSAGFGVLNIDGVQSTSFLDLTEFNYFIGHESGVNLTTGAYNSTVGYLSGRSLSSGSYNVFMGYESGKSTTNGSSNVFLGYHAGQQNTSGNNNLYLGYQSGYYNQSGNFNTYMGYQTGYFSDYASSAPNYNTYIGFQSGYNTRSGSNNAFIGYRAGRTTTTGSSNVFIGTDAGYSNTTGLHNVYIGHKSGYTASTPGYNTFLGYQSGYSNTTGSSNVFLGISAGSVNTTGYGNTFVGPGAGNHNTTGFNNVYIGVSAGEYCTTGDFNIVIGPQWDTPNERPGNNNIFIGPNAGKNETGSNKLYIGSTPLIYGDFANQRVGINTTNPDAPLKVESTTANTGTIRSESKYNGSNPHYGGAFNASSGTQGIGCYAAGSLRDFFAGGAGTNYYPFTGAHEVILDENFPENTKPGLIVVLTGHVEKRITDDGSVSLSSTMPEVTLSTKANDKAVLGVFLSEDEHTKDHWLKKNIRAGTVNALGEGRVWVCNSNGTIEAGDYITTSRVPGYGQKQDDDLLHNYTLGKATETINWENVKKTITIKGKTYKVFLVGVVYTSG</sequence>
<dbReference type="Proteomes" id="UP000064893">
    <property type="component" value="Chromosome"/>
</dbReference>
<gene>
    <name evidence="2" type="ORF">L21SP5_00643</name>
</gene>
<dbReference type="KEGG" id="blq:L21SP5_00643"/>